<evidence type="ECO:0000313" key="1">
    <source>
        <dbReference type="EMBL" id="SPW31297.1"/>
    </source>
</evidence>
<dbReference type="EMBL" id="UARK01000031">
    <property type="protein sequence ID" value="SPW31297.1"/>
    <property type="molecule type" value="Genomic_DNA"/>
</dbReference>
<gene>
    <name evidence="1" type="ORF">NCTC10254_02047</name>
</gene>
<organism evidence="1 2">
    <name type="scientific">Corynebacterium matruchotii</name>
    <dbReference type="NCBI Taxonomy" id="43768"/>
    <lineage>
        <taxon>Bacteria</taxon>
        <taxon>Bacillati</taxon>
        <taxon>Actinomycetota</taxon>
        <taxon>Actinomycetes</taxon>
        <taxon>Mycobacteriales</taxon>
        <taxon>Corynebacteriaceae</taxon>
        <taxon>Corynebacterium</taxon>
    </lineage>
</organism>
<dbReference type="Proteomes" id="UP000249886">
    <property type="component" value="Unassembled WGS sequence"/>
</dbReference>
<accession>A0A3S4ZM99</accession>
<protein>
    <submittedName>
        <fullName evidence="1">Uncharacterized protein</fullName>
    </submittedName>
</protein>
<reference evidence="1 2" key="1">
    <citation type="submission" date="2018-06" db="EMBL/GenBank/DDBJ databases">
        <authorList>
            <consortium name="Pathogen Informatics"/>
            <person name="Doyle S."/>
        </authorList>
    </citation>
    <scope>NUCLEOTIDE SEQUENCE [LARGE SCALE GENOMIC DNA]</scope>
    <source>
        <strain evidence="1 2">NCTC10254</strain>
    </source>
</reference>
<name>A0A3S4ZM99_9CORY</name>
<dbReference type="RefSeq" id="WP_005527316.1">
    <property type="nucleotide sequence ID" value="NZ_CP050134.2"/>
</dbReference>
<comment type="caution">
    <text evidence="1">The sequence shown here is derived from an EMBL/GenBank/DDBJ whole genome shotgun (WGS) entry which is preliminary data.</text>
</comment>
<dbReference type="GeneID" id="84575122"/>
<proteinExistence type="predicted"/>
<sequence>MTYSIYNFLRNTKEKTKSLDQMASYIHHNTNMKVYLFLTLENYAEFEAIQEHHHGRIVWAVNAAGTGPFEALDPYSFDGLVEFDGKDVDIDPGGAFYSTDISFDGLAIMADTVDFPEKAKEVLVPDAADFPESFDDYLLMIQEQDDDPDPIEAKVLAAGALLVYSLNISDTVQGETPGELFLSESVCIGDARGEALMYQFFDPNDADR</sequence>
<evidence type="ECO:0000313" key="2">
    <source>
        <dbReference type="Proteomes" id="UP000249886"/>
    </source>
</evidence>
<dbReference type="AlphaFoldDB" id="A0A3S4ZM99"/>